<gene>
    <name evidence="2" type="ORF">KHLLAP_LOCUS868</name>
</gene>
<feature type="region of interest" description="Disordered" evidence="1">
    <location>
        <begin position="222"/>
        <end position="257"/>
    </location>
</feature>
<reference evidence="2" key="1">
    <citation type="submission" date="2023-10" db="EMBL/GenBank/DDBJ databases">
        <authorList>
            <person name="Hackl T."/>
        </authorList>
    </citation>
    <scope>NUCLEOTIDE SEQUENCE</scope>
</reference>
<feature type="compositionally biased region" description="Basic and acidic residues" evidence="1">
    <location>
        <begin position="140"/>
        <end position="151"/>
    </location>
</feature>
<feature type="region of interest" description="Disordered" evidence="1">
    <location>
        <begin position="60"/>
        <end position="82"/>
    </location>
</feature>
<dbReference type="Proteomes" id="UP001295740">
    <property type="component" value="Unassembled WGS sequence"/>
</dbReference>
<name>A0AAI8YD57_9PEZI</name>
<protein>
    <submittedName>
        <fullName evidence="2">Uu.00g032530.m01.CDS01</fullName>
    </submittedName>
</protein>
<evidence type="ECO:0000313" key="2">
    <source>
        <dbReference type="EMBL" id="CAJ2500400.1"/>
    </source>
</evidence>
<feature type="compositionally biased region" description="Basic residues" evidence="1">
    <location>
        <begin position="235"/>
        <end position="245"/>
    </location>
</feature>
<keyword evidence="3" id="KW-1185">Reference proteome</keyword>
<dbReference type="AlphaFoldDB" id="A0AAI8YD57"/>
<sequence>MESMAEFDDIEYEGIGKDRHVAVGSDRCFRDRSPGDTVVSLGDDGRALYLRAIPSYRESAEQQQRKAASLSSPSQSWGPFRDAESFASTATLSTGALAAMGSRPASAGSASSPIWRFRRDVQAHEQLAVGATPHHVPALDSERKSKSHDRQPATPGGLPTSKDEASVSLPSASSSRCLSVDSSGCNGTPAAELSDIHGLINPSAWQAALGDEQREHMRKVTALKRRIQPEDNPRKLKSVRLRKRDRTQVKNDQGPSS</sequence>
<evidence type="ECO:0000256" key="1">
    <source>
        <dbReference type="SAM" id="MobiDB-lite"/>
    </source>
</evidence>
<organism evidence="2 3">
    <name type="scientific">Anthostomella pinea</name>
    <dbReference type="NCBI Taxonomy" id="933095"/>
    <lineage>
        <taxon>Eukaryota</taxon>
        <taxon>Fungi</taxon>
        <taxon>Dikarya</taxon>
        <taxon>Ascomycota</taxon>
        <taxon>Pezizomycotina</taxon>
        <taxon>Sordariomycetes</taxon>
        <taxon>Xylariomycetidae</taxon>
        <taxon>Xylariales</taxon>
        <taxon>Xylariaceae</taxon>
        <taxon>Anthostomella</taxon>
    </lineage>
</organism>
<feature type="region of interest" description="Disordered" evidence="1">
    <location>
        <begin position="129"/>
        <end position="186"/>
    </location>
</feature>
<evidence type="ECO:0000313" key="3">
    <source>
        <dbReference type="Proteomes" id="UP001295740"/>
    </source>
</evidence>
<feature type="compositionally biased region" description="Polar residues" evidence="1">
    <location>
        <begin position="65"/>
        <end position="77"/>
    </location>
</feature>
<feature type="compositionally biased region" description="Low complexity" evidence="1">
    <location>
        <begin position="166"/>
        <end position="180"/>
    </location>
</feature>
<proteinExistence type="predicted"/>
<accession>A0AAI8YD57</accession>
<comment type="caution">
    <text evidence="2">The sequence shown here is derived from an EMBL/GenBank/DDBJ whole genome shotgun (WGS) entry which is preliminary data.</text>
</comment>
<dbReference type="EMBL" id="CAUWAG010000003">
    <property type="protein sequence ID" value="CAJ2500400.1"/>
    <property type="molecule type" value="Genomic_DNA"/>
</dbReference>